<comment type="caution">
    <text evidence="1">The sequence shown here is derived from an EMBL/GenBank/DDBJ whole genome shotgun (WGS) entry which is preliminary data.</text>
</comment>
<evidence type="ECO:0000313" key="2">
    <source>
        <dbReference type="Proteomes" id="UP000749471"/>
    </source>
</evidence>
<protein>
    <submittedName>
        <fullName evidence="1">Uncharacterized protein</fullName>
    </submittedName>
</protein>
<accession>A0ABS6E513</accession>
<evidence type="ECO:0000313" key="1">
    <source>
        <dbReference type="EMBL" id="MBU5437334.1"/>
    </source>
</evidence>
<keyword evidence="2" id="KW-1185">Reference proteome</keyword>
<gene>
    <name evidence="1" type="ORF">KQI42_04895</name>
</gene>
<dbReference type="EMBL" id="JAHLPM010000003">
    <property type="protein sequence ID" value="MBU5437334.1"/>
    <property type="molecule type" value="Genomic_DNA"/>
</dbReference>
<name>A0ABS6E513_9FIRM</name>
<dbReference type="Proteomes" id="UP000749471">
    <property type="component" value="Unassembled WGS sequence"/>
</dbReference>
<reference evidence="1 2" key="1">
    <citation type="submission" date="2021-06" db="EMBL/GenBank/DDBJ databases">
        <authorList>
            <person name="Sun Q."/>
            <person name="Li D."/>
        </authorList>
    </citation>
    <scope>NUCLEOTIDE SEQUENCE [LARGE SCALE GENOMIC DNA]</scope>
    <source>
        <strain evidence="1 2">MSJ-40</strain>
    </source>
</reference>
<sequence length="73" mass="8567">MNKEFMKKIIKAEILKYEAFKEILPDCIRGKLNDLEKESMSFLKDVTVEIIEESLKENKRGADEVKKVDIEFS</sequence>
<proteinExistence type="predicted"/>
<dbReference type="RefSeq" id="WP_216517344.1">
    <property type="nucleotide sequence ID" value="NZ_JAHLPM010000003.1"/>
</dbReference>
<organism evidence="1 2">
    <name type="scientific">Tissierella simiarum</name>
    <dbReference type="NCBI Taxonomy" id="2841534"/>
    <lineage>
        <taxon>Bacteria</taxon>
        <taxon>Bacillati</taxon>
        <taxon>Bacillota</taxon>
        <taxon>Tissierellia</taxon>
        <taxon>Tissierellales</taxon>
        <taxon>Tissierellaceae</taxon>
        <taxon>Tissierella</taxon>
    </lineage>
</organism>